<dbReference type="SUPFAM" id="SSF46785">
    <property type="entry name" value="Winged helix' DNA-binding domain"/>
    <property type="match status" value="1"/>
</dbReference>
<dbReference type="PRINTS" id="PR00037">
    <property type="entry name" value="HTHLACR"/>
</dbReference>
<protein>
    <submittedName>
        <fullName evidence="4">DeoR/GlpR transcriptional regulator</fullName>
    </submittedName>
</protein>
<proteinExistence type="predicted"/>
<dbReference type="RefSeq" id="WP_200268512.1">
    <property type="nucleotide sequence ID" value="NZ_JAENIJ010000006.1"/>
</dbReference>
<name>A0A934S3P7_9BACT</name>
<comment type="caution">
    <text evidence="4">The sequence shown here is derived from an EMBL/GenBank/DDBJ whole genome shotgun (WGS) entry which is preliminary data.</text>
</comment>
<feature type="domain" description="HTH deoR-type" evidence="3">
    <location>
        <begin position="3"/>
        <end position="58"/>
    </location>
</feature>
<dbReference type="InterPro" id="IPR036390">
    <property type="entry name" value="WH_DNA-bd_sf"/>
</dbReference>
<evidence type="ECO:0000256" key="1">
    <source>
        <dbReference type="ARBA" id="ARBA00023015"/>
    </source>
</evidence>
<dbReference type="InterPro" id="IPR014036">
    <property type="entry name" value="DeoR-like_C"/>
</dbReference>
<dbReference type="Gene3D" id="1.10.10.10">
    <property type="entry name" value="Winged helix-like DNA-binding domain superfamily/Winged helix DNA-binding domain"/>
    <property type="match status" value="1"/>
</dbReference>
<dbReference type="InterPro" id="IPR037171">
    <property type="entry name" value="NagB/RpiA_transferase-like"/>
</dbReference>
<evidence type="ECO:0000313" key="5">
    <source>
        <dbReference type="Proteomes" id="UP000603141"/>
    </source>
</evidence>
<dbReference type="EMBL" id="JAENIJ010000006">
    <property type="protein sequence ID" value="MBK1881906.1"/>
    <property type="molecule type" value="Genomic_DNA"/>
</dbReference>
<keyword evidence="2" id="KW-0804">Transcription</keyword>
<organism evidence="4 5">
    <name type="scientific">Luteolibacter pohnpeiensis</name>
    <dbReference type="NCBI Taxonomy" id="454153"/>
    <lineage>
        <taxon>Bacteria</taxon>
        <taxon>Pseudomonadati</taxon>
        <taxon>Verrucomicrobiota</taxon>
        <taxon>Verrucomicrobiia</taxon>
        <taxon>Verrucomicrobiales</taxon>
        <taxon>Verrucomicrobiaceae</taxon>
        <taxon>Luteolibacter</taxon>
    </lineage>
</organism>
<evidence type="ECO:0000256" key="2">
    <source>
        <dbReference type="ARBA" id="ARBA00023163"/>
    </source>
</evidence>
<dbReference type="Pfam" id="PF00455">
    <property type="entry name" value="DeoRC"/>
    <property type="match status" value="1"/>
</dbReference>
<dbReference type="SMART" id="SM01134">
    <property type="entry name" value="DeoRC"/>
    <property type="match status" value="1"/>
</dbReference>
<dbReference type="PANTHER" id="PTHR30363">
    <property type="entry name" value="HTH-TYPE TRANSCRIPTIONAL REGULATOR SRLR-RELATED"/>
    <property type="match status" value="1"/>
</dbReference>
<gene>
    <name evidence="4" type="ORF">JIN85_05740</name>
</gene>
<keyword evidence="1" id="KW-0805">Transcription regulation</keyword>
<dbReference type="GO" id="GO:0003700">
    <property type="term" value="F:DNA-binding transcription factor activity"/>
    <property type="evidence" value="ECO:0007669"/>
    <property type="project" value="InterPro"/>
</dbReference>
<accession>A0A934S3P7</accession>
<evidence type="ECO:0000259" key="3">
    <source>
        <dbReference type="PROSITE" id="PS51000"/>
    </source>
</evidence>
<dbReference type="InterPro" id="IPR001034">
    <property type="entry name" value="DeoR_HTH"/>
</dbReference>
<dbReference type="Proteomes" id="UP000603141">
    <property type="component" value="Unassembled WGS sequence"/>
</dbReference>
<dbReference type="PROSITE" id="PS51000">
    <property type="entry name" value="HTH_DEOR_2"/>
    <property type="match status" value="1"/>
</dbReference>
<evidence type="ECO:0000313" key="4">
    <source>
        <dbReference type="EMBL" id="MBK1881906.1"/>
    </source>
</evidence>
<keyword evidence="5" id="KW-1185">Reference proteome</keyword>
<dbReference type="PANTHER" id="PTHR30363:SF44">
    <property type="entry name" value="AGA OPERON TRANSCRIPTIONAL REPRESSOR-RELATED"/>
    <property type="match status" value="1"/>
</dbReference>
<sequence>MIAAERQRRILDQARREGTVRTTQLAQEYNVTEETIRRDLDYFARMGHLRRTHGGAMDVSFSLNEPPQSEREGRQLEEKIAIAREATQLVQAGETLLLDASSTALEFASQLPTDLSLRVVTYSQAVVDRLAIRDEIELVQLGGSFDRRGRRYHGFLTETSLRMLRIDRFFFSGGGFNPTLGIGEPNPDQARLKRMMLEHSLWKCVLMDHTKLGAMTDHFFAKPEELDAFVSDKKAKSFTRTHFKNVPFELHLAP</sequence>
<reference evidence="4" key="1">
    <citation type="submission" date="2021-01" db="EMBL/GenBank/DDBJ databases">
        <title>Modified the classification status of verrucomicrobia.</title>
        <authorList>
            <person name="Feng X."/>
        </authorList>
    </citation>
    <scope>NUCLEOTIDE SEQUENCE</scope>
    <source>
        <strain evidence="4">KCTC 22041</strain>
    </source>
</reference>
<dbReference type="SMART" id="SM00420">
    <property type="entry name" value="HTH_DEOR"/>
    <property type="match status" value="1"/>
</dbReference>
<dbReference type="InterPro" id="IPR036388">
    <property type="entry name" value="WH-like_DNA-bd_sf"/>
</dbReference>
<dbReference type="SUPFAM" id="SSF100950">
    <property type="entry name" value="NagB/RpiA/CoA transferase-like"/>
    <property type="match status" value="1"/>
</dbReference>
<dbReference type="InterPro" id="IPR050313">
    <property type="entry name" value="Carb_Metab_HTH_regulators"/>
</dbReference>
<dbReference type="Pfam" id="PF08220">
    <property type="entry name" value="HTH_DeoR"/>
    <property type="match status" value="1"/>
</dbReference>
<dbReference type="AlphaFoldDB" id="A0A934S3P7"/>